<evidence type="ECO:0000256" key="1">
    <source>
        <dbReference type="ARBA" id="ARBA00006765"/>
    </source>
</evidence>
<dbReference type="InterPro" id="IPR007736">
    <property type="entry name" value="Caleosin-related"/>
</dbReference>
<name>A0ABR1P5V9_DIAER</name>
<evidence type="ECO:0000313" key="6">
    <source>
        <dbReference type="Proteomes" id="UP001430848"/>
    </source>
</evidence>
<evidence type="ECO:0000256" key="3">
    <source>
        <dbReference type="SAM" id="Phobius"/>
    </source>
</evidence>
<dbReference type="PROSITE" id="PS50222">
    <property type="entry name" value="EF_HAND_2"/>
    <property type="match status" value="1"/>
</dbReference>
<keyword evidence="3" id="KW-1133">Transmembrane helix</keyword>
<keyword evidence="3" id="KW-0472">Membrane</keyword>
<organism evidence="5 6">
    <name type="scientific">Diaporthe eres</name>
    <name type="common">Phomopsis oblonga</name>
    <dbReference type="NCBI Taxonomy" id="83184"/>
    <lineage>
        <taxon>Eukaryota</taxon>
        <taxon>Fungi</taxon>
        <taxon>Dikarya</taxon>
        <taxon>Ascomycota</taxon>
        <taxon>Pezizomycotina</taxon>
        <taxon>Sordariomycetes</taxon>
        <taxon>Sordariomycetidae</taxon>
        <taxon>Diaporthales</taxon>
        <taxon>Diaporthaceae</taxon>
        <taxon>Diaporthe</taxon>
        <taxon>Diaporthe eres species complex</taxon>
    </lineage>
</organism>
<dbReference type="PROSITE" id="PS00018">
    <property type="entry name" value="EF_HAND_1"/>
    <property type="match status" value="1"/>
</dbReference>
<proteinExistence type="inferred from homology"/>
<dbReference type="Pfam" id="PF05042">
    <property type="entry name" value="Caleosin"/>
    <property type="match status" value="1"/>
</dbReference>
<protein>
    <recommendedName>
        <fullName evidence="4">EF-hand domain-containing protein</fullName>
    </recommendedName>
</protein>
<sequence>MSNKRPSQVNGDLSLPFDISAANSAPTKTRVPSIKADNLIARIGTPRANAAVSTTSPEGDKEHTKRFKDYTVLQQHVLFWDRDADGQIYPWDTYTGFRELGFNIAFSLLALLIIHSGFSYPTRLAYSWLPDPLFRVYVGSIHKAKHGSDSETYDSEGRFRPQQFEDMFAKYDKSGDGTLTLSELFALMHGNRNVLDPFGWGAALFEFGSTWLLIQKDGRCHKEDLRGVYDGSIFWRIREERTKGPGWNQGWGIGGDRFVGSVKI</sequence>
<dbReference type="SMART" id="SM00054">
    <property type="entry name" value="EFh"/>
    <property type="match status" value="1"/>
</dbReference>
<evidence type="ECO:0000259" key="4">
    <source>
        <dbReference type="PROSITE" id="PS50222"/>
    </source>
</evidence>
<keyword evidence="6" id="KW-1185">Reference proteome</keyword>
<dbReference type="InterPro" id="IPR011992">
    <property type="entry name" value="EF-hand-dom_pair"/>
</dbReference>
<gene>
    <name evidence="5" type="ORF">SLS63_007289</name>
</gene>
<feature type="domain" description="EF-hand" evidence="4">
    <location>
        <begin position="159"/>
        <end position="194"/>
    </location>
</feature>
<keyword evidence="2" id="KW-0106">Calcium</keyword>
<keyword evidence="3" id="KW-0812">Transmembrane</keyword>
<dbReference type="PANTHER" id="PTHR31495:SF0">
    <property type="entry name" value="BINDING PROTEIN CALEOSIN, PUTATIVE (AFU_ORTHOLOGUE AFUA_5G13750)-RELATED"/>
    <property type="match status" value="1"/>
</dbReference>
<comment type="similarity">
    <text evidence="1">Belongs to the caleosin family.</text>
</comment>
<dbReference type="EMBL" id="JAKNSF020000039">
    <property type="protein sequence ID" value="KAK7727238.1"/>
    <property type="molecule type" value="Genomic_DNA"/>
</dbReference>
<evidence type="ECO:0000313" key="5">
    <source>
        <dbReference type="EMBL" id="KAK7727238.1"/>
    </source>
</evidence>
<dbReference type="InterPro" id="IPR002048">
    <property type="entry name" value="EF_hand_dom"/>
</dbReference>
<accession>A0ABR1P5V9</accession>
<evidence type="ECO:0000256" key="2">
    <source>
        <dbReference type="ARBA" id="ARBA00022837"/>
    </source>
</evidence>
<dbReference type="SUPFAM" id="SSF47473">
    <property type="entry name" value="EF-hand"/>
    <property type="match status" value="1"/>
</dbReference>
<reference evidence="5 6" key="1">
    <citation type="submission" date="2024-02" db="EMBL/GenBank/DDBJ databases">
        <title>De novo assembly and annotation of 12 fungi associated with fruit tree decline syndrome in Ontario, Canada.</title>
        <authorList>
            <person name="Sulman M."/>
            <person name="Ellouze W."/>
            <person name="Ilyukhin E."/>
        </authorList>
    </citation>
    <scope>NUCLEOTIDE SEQUENCE [LARGE SCALE GENOMIC DNA]</scope>
    <source>
        <strain evidence="5 6">M169</strain>
    </source>
</reference>
<feature type="transmembrane region" description="Helical" evidence="3">
    <location>
        <begin position="100"/>
        <end position="120"/>
    </location>
</feature>
<dbReference type="PANTHER" id="PTHR31495">
    <property type="entry name" value="PEROXYGENASE 3-RELATED"/>
    <property type="match status" value="1"/>
</dbReference>
<dbReference type="Proteomes" id="UP001430848">
    <property type="component" value="Unassembled WGS sequence"/>
</dbReference>
<comment type="caution">
    <text evidence="5">The sequence shown here is derived from an EMBL/GenBank/DDBJ whole genome shotgun (WGS) entry which is preliminary data.</text>
</comment>
<dbReference type="Gene3D" id="1.10.238.10">
    <property type="entry name" value="EF-hand"/>
    <property type="match status" value="1"/>
</dbReference>
<dbReference type="InterPro" id="IPR018247">
    <property type="entry name" value="EF_Hand_1_Ca_BS"/>
</dbReference>